<evidence type="ECO:0000313" key="3">
    <source>
        <dbReference type="Proteomes" id="UP000000589"/>
    </source>
</evidence>
<reference evidence="1 3" key="1">
    <citation type="journal article" date="2009" name="PLoS Biol.">
        <title>Lineage-specific biology revealed by a finished genome assembly of the mouse.</title>
        <authorList>
            <consortium name="Mouse Genome Sequencing Consortium"/>
            <person name="Church D.M."/>
            <person name="Goodstadt L."/>
            <person name="Hillier L.W."/>
            <person name="Zody M.C."/>
            <person name="Goldstein S."/>
            <person name="She X."/>
            <person name="Bult C.J."/>
            <person name="Agarwala R."/>
            <person name="Cherry J.L."/>
            <person name="DiCuccio M."/>
            <person name="Hlavina W."/>
            <person name="Kapustin Y."/>
            <person name="Meric P."/>
            <person name="Maglott D."/>
            <person name="Birtle Z."/>
            <person name="Marques A.C."/>
            <person name="Graves T."/>
            <person name="Zhou S."/>
            <person name="Teague B."/>
            <person name="Potamousis K."/>
            <person name="Churas C."/>
            <person name="Place M."/>
            <person name="Herschleb J."/>
            <person name="Runnheim R."/>
            <person name="Forrest D."/>
            <person name="Amos-Landgraf J."/>
            <person name="Schwartz D.C."/>
            <person name="Cheng Z."/>
            <person name="Lindblad-Toh K."/>
            <person name="Eichler E.E."/>
            <person name="Ponting C.P."/>
        </authorList>
    </citation>
    <scope>NUCLEOTIDE SEQUENCE [LARGE SCALE GENOMIC DNA]</scope>
    <source>
        <strain evidence="1 3">C57BL/6J</strain>
    </source>
</reference>
<dbReference type="MGI" id="MGI:1919541">
    <property type="gene designation" value="Sntg2"/>
</dbReference>
<dbReference type="Antibodypedia" id="26199">
    <property type="antibodies" value="77 antibodies from 21 providers"/>
</dbReference>
<dbReference type="GeneTree" id="ENSGT00950000182863"/>
<dbReference type="AlphaFoldDB" id="D6RFR4"/>
<dbReference type="Proteomes" id="UP000000589">
    <property type="component" value="Chromosome 12"/>
</dbReference>
<sequence length="99" mass="10748">MSAEGSQSLAAPRGRPSHLLVPARTKTALALLYDEGLENAYDVRLKLTKEVLTIQKQDVVCIGGAPPGANNCYTSQTTCGWPGPKYQGRSRAWGPRRHI</sequence>
<organism evidence="1 3">
    <name type="scientific">Mus musculus</name>
    <name type="common">Mouse</name>
    <dbReference type="NCBI Taxonomy" id="10090"/>
    <lineage>
        <taxon>Eukaryota</taxon>
        <taxon>Metazoa</taxon>
        <taxon>Chordata</taxon>
        <taxon>Craniata</taxon>
        <taxon>Vertebrata</taxon>
        <taxon>Euteleostomi</taxon>
        <taxon>Mammalia</taxon>
        <taxon>Eutheria</taxon>
        <taxon>Euarchontoglires</taxon>
        <taxon>Glires</taxon>
        <taxon>Rodentia</taxon>
        <taxon>Myomorpha</taxon>
        <taxon>Muroidea</taxon>
        <taxon>Muridae</taxon>
        <taxon>Murinae</taxon>
        <taxon>Mus</taxon>
        <taxon>Mus</taxon>
    </lineage>
</organism>
<dbReference type="VEuPathDB" id="HostDB:ENSMUSG00000020672"/>
<dbReference type="Ensembl" id="ENSMUST00000142046.8">
    <property type="protein sequence ID" value="ENSMUSP00000115942.2"/>
    <property type="gene ID" value="ENSMUSG00000020672.15"/>
</dbReference>
<dbReference type="Bgee" id="ENSMUSG00000020672">
    <property type="expression patterns" value="Expressed in retinal neural layer and 111 other cell types or tissues"/>
</dbReference>
<evidence type="ECO:0000313" key="1">
    <source>
        <dbReference type="Ensembl" id="ENSMUSP00000115942.2"/>
    </source>
</evidence>
<reference evidence="1 3" key="2">
    <citation type="journal article" date="2011" name="PLoS Biol.">
        <title>Modernizing reference genome assemblies.</title>
        <authorList>
            <person name="Church D.M."/>
            <person name="Schneider V.A."/>
            <person name="Graves T."/>
            <person name="Auger K."/>
            <person name="Cunningham F."/>
            <person name="Bouk N."/>
            <person name="Chen H.C."/>
            <person name="Agarwala R."/>
            <person name="McLaren W.M."/>
            <person name="Ritchie G.R."/>
            <person name="Albracht D."/>
            <person name="Kremitzki M."/>
            <person name="Rock S."/>
            <person name="Kotkiewicz H."/>
            <person name="Kremitzki C."/>
            <person name="Wollam A."/>
            <person name="Trani L."/>
            <person name="Fulton L."/>
            <person name="Fulton R."/>
            <person name="Matthews L."/>
            <person name="Whitehead S."/>
            <person name="Chow W."/>
            <person name="Torrance J."/>
            <person name="Dunn M."/>
            <person name="Harden G."/>
            <person name="Threadgold G."/>
            <person name="Wood J."/>
            <person name="Collins J."/>
            <person name="Heath P."/>
            <person name="Griffiths G."/>
            <person name="Pelan S."/>
            <person name="Grafham D."/>
            <person name="Eichler E.E."/>
            <person name="Weinstock G."/>
            <person name="Mardis E.R."/>
            <person name="Wilson R.K."/>
            <person name="Howe K."/>
            <person name="Flicek P."/>
            <person name="Hubbard T."/>
        </authorList>
    </citation>
    <scope>NUCLEOTIDE SEQUENCE [LARGE SCALE GENOMIC DNA]</scope>
    <source>
        <strain evidence="1 3">C57BL/6J</strain>
    </source>
</reference>
<accession>D6RFR4</accession>
<reference evidence="1" key="3">
    <citation type="submission" date="2025-08" db="UniProtKB">
        <authorList>
            <consortium name="Ensembl"/>
        </authorList>
    </citation>
    <scope>IDENTIFICATION</scope>
    <source>
        <strain evidence="1">C57BL/6J</strain>
    </source>
</reference>
<protein>
    <submittedName>
        <fullName evidence="1">Syntrophin, gamma 2</fullName>
    </submittedName>
</protein>
<dbReference type="ProteomicsDB" id="308243"/>
<dbReference type="AGR" id="MGI:1919541"/>
<dbReference type="ExpressionAtlas" id="D6RFR4">
    <property type="expression patterns" value="baseline and differential"/>
</dbReference>
<name>D6RFR4_MOUSE</name>
<proteinExistence type="predicted"/>
<evidence type="ECO:0000313" key="2">
    <source>
        <dbReference type="MGI" id="MGI:1919541"/>
    </source>
</evidence>
<gene>
    <name evidence="1 2" type="primary">Sntg2</name>
</gene>
<keyword evidence="3" id="KW-1185">Reference proteome</keyword>
<reference evidence="1" key="4">
    <citation type="submission" date="2025-09" db="UniProtKB">
        <authorList>
            <consortium name="Ensembl"/>
        </authorList>
    </citation>
    <scope>IDENTIFICATION</scope>
    <source>
        <strain evidence="1">C57BL/6J</strain>
    </source>
</reference>